<gene>
    <name evidence="2" type="ORF">J421_3603</name>
</gene>
<feature type="chain" id="PRO_5004795140" evidence="1">
    <location>
        <begin position="22"/>
        <end position="114"/>
    </location>
</feature>
<evidence type="ECO:0000313" key="3">
    <source>
        <dbReference type="Proteomes" id="UP000019151"/>
    </source>
</evidence>
<name>W0RLD3_9BACT</name>
<proteinExistence type="predicted"/>
<dbReference type="HOGENOM" id="CLU_2117508_0_0_0"/>
<reference evidence="2 3" key="1">
    <citation type="journal article" date="2014" name="Genome Announc.">
        <title>Genome Sequence and Methylome of Soil Bacterium Gemmatirosa kalamazoonensis KBS708T, a Member of the Rarely Cultivated Gemmatimonadetes Phylum.</title>
        <authorList>
            <person name="Debruyn J.M."/>
            <person name="Radosevich M."/>
            <person name="Wommack K.E."/>
            <person name="Polson S.W."/>
            <person name="Hauser L.J."/>
            <person name="Fawaz M.N."/>
            <person name="Korlach J."/>
            <person name="Tsai Y.C."/>
        </authorList>
    </citation>
    <scope>NUCLEOTIDE SEQUENCE [LARGE SCALE GENOMIC DNA]</scope>
    <source>
        <strain evidence="2 3">KBS708</strain>
    </source>
</reference>
<dbReference type="KEGG" id="gba:J421_3603"/>
<evidence type="ECO:0000313" key="2">
    <source>
        <dbReference type="EMBL" id="AHG91140.1"/>
    </source>
</evidence>
<dbReference type="AlphaFoldDB" id="W0RLD3"/>
<keyword evidence="1" id="KW-0732">Signal</keyword>
<evidence type="ECO:0000256" key="1">
    <source>
        <dbReference type="SAM" id="SignalP"/>
    </source>
</evidence>
<dbReference type="EMBL" id="CP007128">
    <property type="protein sequence ID" value="AHG91140.1"/>
    <property type="molecule type" value="Genomic_DNA"/>
</dbReference>
<dbReference type="Proteomes" id="UP000019151">
    <property type="component" value="Chromosome"/>
</dbReference>
<keyword evidence="3" id="KW-1185">Reference proteome</keyword>
<dbReference type="STRING" id="861299.J421_3603"/>
<accession>W0RLD3</accession>
<protein>
    <submittedName>
        <fullName evidence="2">Uncharacterized protein</fullName>
    </submittedName>
</protein>
<dbReference type="InParanoid" id="W0RLD3"/>
<organism evidence="2 3">
    <name type="scientific">Gemmatirosa kalamazoonensis</name>
    <dbReference type="NCBI Taxonomy" id="861299"/>
    <lineage>
        <taxon>Bacteria</taxon>
        <taxon>Pseudomonadati</taxon>
        <taxon>Gemmatimonadota</taxon>
        <taxon>Gemmatimonadia</taxon>
        <taxon>Gemmatimonadales</taxon>
        <taxon>Gemmatimonadaceae</taxon>
        <taxon>Gemmatirosa</taxon>
    </lineage>
</organism>
<feature type="signal peptide" evidence="1">
    <location>
        <begin position="1"/>
        <end position="21"/>
    </location>
</feature>
<sequence>MRLLLRLATIAVTLTAPAACARQVEVRTGESPAPATSIQFTNGLAQAVNVYVRPNSGGGEIFVRQVAANTTETVPVRGVNPGSTVTLRAAPVDGTVSYTRENIVLGAGYVWRVP</sequence>